<evidence type="ECO:0000313" key="3">
    <source>
        <dbReference type="Proteomes" id="UP000663823"/>
    </source>
</evidence>
<dbReference type="Proteomes" id="UP000663823">
    <property type="component" value="Unassembled WGS sequence"/>
</dbReference>
<protein>
    <submittedName>
        <fullName evidence="2">Uncharacterized protein</fullName>
    </submittedName>
</protein>
<sequence length="29" mass="3056">DQPPDCDPTINTPSHKGDCGNTAITTPFL</sequence>
<evidence type="ECO:0000256" key="1">
    <source>
        <dbReference type="SAM" id="MobiDB-lite"/>
    </source>
</evidence>
<proteinExistence type="predicted"/>
<feature type="region of interest" description="Disordered" evidence="1">
    <location>
        <begin position="1"/>
        <end position="29"/>
    </location>
</feature>
<gene>
    <name evidence="2" type="ORF">OTI717_LOCUS43258</name>
</gene>
<comment type="caution">
    <text evidence="2">The sequence shown here is derived from an EMBL/GenBank/DDBJ whole genome shotgun (WGS) entry which is preliminary data.</text>
</comment>
<feature type="non-terminal residue" evidence="2">
    <location>
        <position position="29"/>
    </location>
</feature>
<dbReference type="EMBL" id="CAJOAX010060475">
    <property type="protein sequence ID" value="CAF4341542.1"/>
    <property type="molecule type" value="Genomic_DNA"/>
</dbReference>
<name>A0A820KJX3_9BILA</name>
<evidence type="ECO:0000313" key="2">
    <source>
        <dbReference type="EMBL" id="CAF4341542.1"/>
    </source>
</evidence>
<organism evidence="2 3">
    <name type="scientific">Rotaria sordida</name>
    <dbReference type="NCBI Taxonomy" id="392033"/>
    <lineage>
        <taxon>Eukaryota</taxon>
        <taxon>Metazoa</taxon>
        <taxon>Spiralia</taxon>
        <taxon>Gnathifera</taxon>
        <taxon>Rotifera</taxon>
        <taxon>Eurotatoria</taxon>
        <taxon>Bdelloidea</taxon>
        <taxon>Philodinida</taxon>
        <taxon>Philodinidae</taxon>
        <taxon>Rotaria</taxon>
    </lineage>
</organism>
<reference evidence="2" key="1">
    <citation type="submission" date="2021-02" db="EMBL/GenBank/DDBJ databases">
        <authorList>
            <person name="Nowell W R."/>
        </authorList>
    </citation>
    <scope>NUCLEOTIDE SEQUENCE</scope>
</reference>
<feature type="non-terminal residue" evidence="2">
    <location>
        <position position="1"/>
    </location>
</feature>
<accession>A0A820KJX3</accession>
<dbReference type="AlphaFoldDB" id="A0A820KJX3"/>